<dbReference type="EMBL" id="LT607412">
    <property type="protein sequence ID" value="SCE90813.1"/>
    <property type="molecule type" value="Genomic_DNA"/>
</dbReference>
<evidence type="ECO:0008006" key="3">
    <source>
        <dbReference type="Google" id="ProtNLM"/>
    </source>
</evidence>
<accession>A0A1C4W3Q7</accession>
<proteinExistence type="predicted"/>
<keyword evidence="2" id="KW-1185">Reference proteome</keyword>
<protein>
    <recommendedName>
        <fullName evidence="3">Flavin reductase</fullName>
    </recommendedName>
</protein>
<organism evidence="1 2">
    <name type="scientific">Micromonospora coriariae</name>
    <dbReference type="NCBI Taxonomy" id="285665"/>
    <lineage>
        <taxon>Bacteria</taxon>
        <taxon>Bacillati</taxon>
        <taxon>Actinomycetota</taxon>
        <taxon>Actinomycetes</taxon>
        <taxon>Micromonosporales</taxon>
        <taxon>Micromonosporaceae</taxon>
        <taxon>Micromonospora</taxon>
    </lineage>
</organism>
<reference evidence="2" key="1">
    <citation type="submission" date="2016-06" db="EMBL/GenBank/DDBJ databases">
        <authorList>
            <person name="Varghese N."/>
            <person name="Submissions Spin"/>
        </authorList>
    </citation>
    <scope>NUCLEOTIDE SEQUENCE [LARGE SCALE GENOMIC DNA]</scope>
    <source>
        <strain evidence="2">DSM 44875</strain>
    </source>
</reference>
<evidence type="ECO:0000313" key="2">
    <source>
        <dbReference type="Proteomes" id="UP000198243"/>
    </source>
</evidence>
<dbReference type="AlphaFoldDB" id="A0A1C4W3Q7"/>
<dbReference type="Proteomes" id="UP000198243">
    <property type="component" value="Chromosome I"/>
</dbReference>
<name>A0A1C4W3Q7_9ACTN</name>
<gene>
    <name evidence="1" type="ORF">GA0070607_3084</name>
</gene>
<sequence length="84" mass="9375">MSHGVTPHHPGAPHWRCTRCGAPWPCSPARLSLLSRWRGDRVGMVLMLTTLLDEAFADAAQLGLTPDPAAYVERFLVWVRPRVD</sequence>
<evidence type="ECO:0000313" key="1">
    <source>
        <dbReference type="EMBL" id="SCE90813.1"/>
    </source>
</evidence>